<feature type="region of interest" description="Disordered" evidence="1">
    <location>
        <begin position="133"/>
        <end position="181"/>
    </location>
</feature>
<dbReference type="Proteomes" id="UP000827889">
    <property type="component" value="Chromosome 9"/>
</dbReference>
<dbReference type="GO" id="GO:0005886">
    <property type="term" value="C:plasma membrane"/>
    <property type="evidence" value="ECO:0007669"/>
    <property type="project" value="InterPro"/>
</dbReference>
<dbReference type="GeneID" id="115755413"/>
<dbReference type="PANTHER" id="PTHR38522:SF2">
    <property type="entry name" value="PLASMA MEMBRANE-ASSOCIATED CATION-BINDING PROTEIN 1"/>
    <property type="match status" value="1"/>
</dbReference>
<feature type="compositionally biased region" description="Acidic residues" evidence="1">
    <location>
        <begin position="155"/>
        <end position="165"/>
    </location>
</feature>
<proteinExistence type="predicted"/>
<evidence type="ECO:0000256" key="1">
    <source>
        <dbReference type="SAM" id="MobiDB-lite"/>
    </source>
</evidence>
<dbReference type="RefSeq" id="XP_048140936.1">
    <property type="nucleotide sequence ID" value="XM_048284979.1"/>
</dbReference>
<feature type="compositionally biased region" description="Basic and acidic residues" evidence="1">
    <location>
        <begin position="170"/>
        <end position="181"/>
    </location>
</feature>
<organism evidence="2 3">
    <name type="scientific">Rhodamnia argentea</name>
    <dbReference type="NCBI Taxonomy" id="178133"/>
    <lineage>
        <taxon>Eukaryota</taxon>
        <taxon>Viridiplantae</taxon>
        <taxon>Streptophyta</taxon>
        <taxon>Embryophyta</taxon>
        <taxon>Tracheophyta</taxon>
        <taxon>Spermatophyta</taxon>
        <taxon>Magnoliopsida</taxon>
        <taxon>eudicotyledons</taxon>
        <taxon>Gunneridae</taxon>
        <taxon>Pentapetalae</taxon>
        <taxon>rosids</taxon>
        <taxon>malvids</taxon>
        <taxon>Myrtales</taxon>
        <taxon>Myrtaceae</taxon>
        <taxon>Myrtoideae</taxon>
        <taxon>Myrteae</taxon>
        <taxon>Australasian group</taxon>
        <taxon>Rhodamnia</taxon>
    </lineage>
</organism>
<gene>
    <name evidence="3 4 5" type="primary">LOC115755413</name>
</gene>
<evidence type="ECO:0000313" key="4">
    <source>
        <dbReference type="RefSeq" id="XP_030550657.2"/>
    </source>
</evidence>
<evidence type="ECO:0000313" key="3">
    <source>
        <dbReference type="RefSeq" id="XP_030550656.2"/>
    </source>
</evidence>
<evidence type="ECO:0000313" key="5">
    <source>
        <dbReference type="RefSeq" id="XP_048140936.1"/>
    </source>
</evidence>
<protein>
    <submittedName>
        <fullName evidence="3 4">Plasma membrane-associated cation-binding protein 1</fullName>
    </submittedName>
</protein>
<dbReference type="InterPro" id="IPR008469">
    <property type="entry name" value="DREPP"/>
</dbReference>
<accession>A0A8B8QTX7</accession>
<dbReference type="AlphaFoldDB" id="A0A8B8QTX7"/>
<dbReference type="Pfam" id="PF05558">
    <property type="entry name" value="DREPP"/>
    <property type="match status" value="1"/>
</dbReference>
<evidence type="ECO:0000313" key="2">
    <source>
        <dbReference type="Proteomes" id="UP000827889"/>
    </source>
</evidence>
<dbReference type="RefSeq" id="XP_030550657.2">
    <property type="nucleotide sequence ID" value="XM_030694797.2"/>
</dbReference>
<name>A0A8B8QTX7_9MYRT</name>
<dbReference type="KEGG" id="rarg:115755413"/>
<dbReference type="PANTHER" id="PTHR38522">
    <property type="entry name" value="PLASMA MEMBRANE-ASSOCIATED CATION-BINDING PROTEIN 1"/>
    <property type="match status" value="1"/>
</dbReference>
<keyword evidence="2" id="KW-1185">Reference proteome</keyword>
<sequence length="181" mass="19544">MGYWTSKVLPKIKKVFEKNGKKTAAAEACKSFDDSKEDINKEFEEKKTQLQPKVVEIYEASSTEVKALVKEPKEVGIKKNSAAVNEFLGELVKIEFPGSKPVSEASTKYGPALVSGPVLFVFEKVSTFIVTEEKDVEAPPAEAATSGEGTGVVEEKEDIVAEEAAVEAPEPAKEAAEPPKP</sequence>
<dbReference type="RefSeq" id="XP_030550656.2">
    <property type="nucleotide sequence ID" value="XM_030694796.2"/>
</dbReference>
<reference evidence="3 4" key="1">
    <citation type="submission" date="2025-05" db="UniProtKB">
        <authorList>
            <consortium name="RefSeq"/>
        </authorList>
    </citation>
    <scope>IDENTIFICATION</scope>
    <source>
        <tissue evidence="3 4">Leaf</tissue>
    </source>
</reference>